<evidence type="ECO:0000313" key="2">
    <source>
        <dbReference type="EMBL" id="GAA2127387.1"/>
    </source>
</evidence>
<dbReference type="NCBIfam" id="TIGR02158">
    <property type="entry name" value="PA_CoA_Oxy3"/>
    <property type="match status" value="1"/>
</dbReference>
<sequence>MSTAETAAAAAPAETDTVGHGDISVGVSGAGASGDGAASATRITPGNALRPEDIALAVSRGAAKPSDDVAEFALRVGDDALILAQRLGHWISRAPELEEDIALGNIALDQLGHARSFLSYAGGLDGRSEDDLAYFRREHEFRSAELFEQPNGDFAVTIARQFVVSYYQFELYRRLTSSTDATLAGIAAKAVKEVDYHRDHSAQWVLRLAQGTDESREKMIHGFKVIWPYVDELFRDDELTGRLSEAGAAPQPSSLREDFDRLTGEVLAEAELEVPHVQPAPGGGRRGLHSEHLGYLLAEMQVLAREYPGASW</sequence>
<dbReference type="InterPro" id="IPR011882">
    <property type="entry name" value="PaaC"/>
</dbReference>
<proteinExistence type="predicted"/>
<dbReference type="SUPFAM" id="SSF47240">
    <property type="entry name" value="Ferritin-like"/>
    <property type="match status" value="1"/>
</dbReference>
<dbReference type="InterPro" id="IPR009078">
    <property type="entry name" value="Ferritin-like_SF"/>
</dbReference>
<dbReference type="Gene3D" id="1.20.1260.10">
    <property type="match status" value="1"/>
</dbReference>
<dbReference type="Proteomes" id="UP001500102">
    <property type="component" value="Unassembled WGS sequence"/>
</dbReference>
<dbReference type="InterPro" id="IPR012347">
    <property type="entry name" value="Ferritin-like"/>
</dbReference>
<evidence type="ECO:0000313" key="3">
    <source>
        <dbReference type="Proteomes" id="UP001500102"/>
    </source>
</evidence>
<dbReference type="Pfam" id="PF05138">
    <property type="entry name" value="PaaA_PaaC"/>
    <property type="match status" value="1"/>
</dbReference>
<evidence type="ECO:0000256" key="1">
    <source>
        <dbReference type="SAM" id="MobiDB-lite"/>
    </source>
</evidence>
<dbReference type="EMBL" id="BAAAQB010000008">
    <property type="protein sequence ID" value="GAA2127387.1"/>
    <property type="molecule type" value="Genomic_DNA"/>
</dbReference>
<name>A0ABN2YHS2_9MICC</name>
<reference evidence="2 3" key="1">
    <citation type="journal article" date="2019" name="Int. J. Syst. Evol. Microbiol.">
        <title>The Global Catalogue of Microorganisms (GCM) 10K type strain sequencing project: providing services to taxonomists for standard genome sequencing and annotation.</title>
        <authorList>
            <consortium name="The Broad Institute Genomics Platform"/>
            <consortium name="The Broad Institute Genome Sequencing Center for Infectious Disease"/>
            <person name="Wu L."/>
            <person name="Ma J."/>
        </authorList>
    </citation>
    <scope>NUCLEOTIDE SEQUENCE [LARGE SCALE GENOMIC DNA]</scope>
    <source>
        <strain evidence="2 3">JCM 15921</strain>
    </source>
</reference>
<dbReference type="PANTHER" id="PTHR30458">
    <property type="entry name" value="PHENYLACETIC ACID DEGRADATION PROTEIN PAA"/>
    <property type="match status" value="1"/>
</dbReference>
<protein>
    <submittedName>
        <fullName evidence="2">Phenylacetate-CoA oxygenase subunit PaaC</fullName>
    </submittedName>
</protein>
<dbReference type="RefSeq" id="WP_116765235.1">
    <property type="nucleotide sequence ID" value="NZ_BAAAQB010000008.1"/>
</dbReference>
<gene>
    <name evidence="2" type="primary">paaC</name>
    <name evidence="2" type="ORF">GCM10009825_05390</name>
</gene>
<keyword evidence="3" id="KW-1185">Reference proteome</keyword>
<dbReference type="InterPro" id="IPR052703">
    <property type="entry name" value="Aromatic_CoA_ox/epox"/>
</dbReference>
<organism evidence="2 3">
    <name type="scientific">Arthrobacter humicola</name>
    <dbReference type="NCBI Taxonomy" id="409291"/>
    <lineage>
        <taxon>Bacteria</taxon>
        <taxon>Bacillati</taxon>
        <taxon>Actinomycetota</taxon>
        <taxon>Actinomycetes</taxon>
        <taxon>Micrococcales</taxon>
        <taxon>Micrococcaceae</taxon>
        <taxon>Arthrobacter</taxon>
    </lineage>
</organism>
<accession>A0ABN2YHS2</accession>
<comment type="caution">
    <text evidence="2">The sequence shown here is derived from an EMBL/GenBank/DDBJ whole genome shotgun (WGS) entry which is preliminary data.</text>
</comment>
<feature type="region of interest" description="Disordered" evidence="1">
    <location>
        <begin position="1"/>
        <end position="26"/>
    </location>
</feature>
<dbReference type="InterPro" id="IPR007814">
    <property type="entry name" value="PaaA_PaaC"/>
</dbReference>
<feature type="compositionally biased region" description="Low complexity" evidence="1">
    <location>
        <begin position="1"/>
        <end position="15"/>
    </location>
</feature>
<dbReference type="PANTHER" id="PTHR30458:SF0">
    <property type="entry name" value="1,2-PHENYLACETYL-COA EPOXIDASE, SUBUNIT C"/>
    <property type="match status" value="1"/>
</dbReference>